<protein>
    <submittedName>
        <fullName evidence="1">Ornithine cyclodeaminase</fullName>
    </submittedName>
</protein>
<dbReference type="SUPFAM" id="SSF51735">
    <property type="entry name" value="NAD(P)-binding Rossmann-fold domains"/>
    <property type="match status" value="1"/>
</dbReference>
<dbReference type="AlphaFoldDB" id="A0A9W6CTV1"/>
<gene>
    <name evidence="1" type="ORF">ARHIZOSPH14_05320</name>
</gene>
<dbReference type="PANTHER" id="PTHR13812">
    <property type="entry name" value="KETIMINE REDUCTASE MU-CRYSTALLIN"/>
    <property type="match status" value="1"/>
</dbReference>
<name>A0A9W6CTV1_9MICO</name>
<evidence type="ECO:0000313" key="1">
    <source>
        <dbReference type="EMBL" id="GLI26290.1"/>
    </source>
</evidence>
<reference evidence="1" key="1">
    <citation type="submission" date="2022-12" db="EMBL/GenBank/DDBJ databases">
        <title>Reference genome sequencing for broad-spectrum identification of bacterial and archaeal isolates by mass spectrometry.</title>
        <authorList>
            <person name="Sekiguchi Y."/>
            <person name="Tourlousse D.M."/>
        </authorList>
    </citation>
    <scope>NUCLEOTIDE SEQUENCE</scope>
    <source>
        <strain evidence="1">14</strain>
    </source>
</reference>
<dbReference type="InterPro" id="IPR023401">
    <property type="entry name" value="ODC_N"/>
</dbReference>
<organism evidence="1 2">
    <name type="scientific">Agromyces rhizosphaerae</name>
    <dbReference type="NCBI Taxonomy" id="88374"/>
    <lineage>
        <taxon>Bacteria</taxon>
        <taxon>Bacillati</taxon>
        <taxon>Actinomycetota</taxon>
        <taxon>Actinomycetes</taxon>
        <taxon>Micrococcales</taxon>
        <taxon>Microbacteriaceae</taxon>
        <taxon>Agromyces</taxon>
    </lineage>
</organism>
<comment type="caution">
    <text evidence="1">The sequence shown here is derived from an EMBL/GenBank/DDBJ whole genome shotgun (WGS) entry which is preliminary data.</text>
</comment>
<dbReference type="EMBL" id="BSDP01000001">
    <property type="protein sequence ID" value="GLI26290.1"/>
    <property type="molecule type" value="Genomic_DNA"/>
</dbReference>
<dbReference type="Gene3D" id="3.30.1780.10">
    <property type="entry name" value="ornithine cyclodeaminase, domain 1"/>
    <property type="match status" value="1"/>
</dbReference>
<dbReference type="InterPro" id="IPR003462">
    <property type="entry name" value="ODC_Mu_crystall"/>
</dbReference>
<evidence type="ECO:0000313" key="2">
    <source>
        <dbReference type="Proteomes" id="UP001144396"/>
    </source>
</evidence>
<dbReference type="Pfam" id="PF02423">
    <property type="entry name" value="OCD_Mu_crystall"/>
    <property type="match status" value="1"/>
</dbReference>
<keyword evidence="2" id="KW-1185">Reference proteome</keyword>
<dbReference type="PANTHER" id="PTHR13812:SF19">
    <property type="entry name" value="KETIMINE REDUCTASE MU-CRYSTALLIN"/>
    <property type="match status" value="1"/>
</dbReference>
<proteinExistence type="predicted"/>
<dbReference type="Gene3D" id="3.40.50.720">
    <property type="entry name" value="NAD(P)-binding Rossmann-like Domain"/>
    <property type="match status" value="1"/>
</dbReference>
<dbReference type="GO" id="GO:0005737">
    <property type="term" value="C:cytoplasm"/>
    <property type="evidence" value="ECO:0007669"/>
    <property type="project" value="TreeGrafter"/>
</dbReference>
<dbReference type="Proteomes" id="UP001144396">
    <property type="component" value="Unassembled WGS sequence"/>
</dbReference>
<sequence length="330" mass="33673">MSPARLAAYAGSVVDAVSPPFIGADAVRGALSMRGAIDAIARALPLVDADAQPARVAAPLSRGQFLLMPSELGAVAGCKVLTVAGPERAPEATERIQGVMLLFDSRTLAPRAIVDGAALTSLRTPAVSAAIADLVTPSDASTLAVFGTGPQARAHVEAMRAIRPIDRAFVVARTRERAATATADWVFDDVEVCPADSGIVAEADLIVCATTAAEPVLASPDVPAHATVVAIGSHEPHRRELPADLLGRSHVVVEGRQVAATEAGDVILAIADGALDEARLLTARDLATGAATVDFDRPRVVKTCGMAWQDVVVAAAVAERAGAPTGGTSA</sequence>
<dbReference type="PIRSF" id="PIRSF001439">
    <property type="entry name" value="CryM"/>
    <property type="match status" value="1"/>
</dbReference>
<dbReference type="InterPro" id="IPR036291">
    <property type="entry name" value="NAD(P)-bd_dom_sf"/>
</dbReference>
<accession>A0A9W6CTV1</accession>